<keyword evidence="1" id="KW-0812">Transmembrane</keyword>
<evidence type="ECO:0008006" key="4">
    <source>
        <dbReference type="Google" id="ProtNLM"/>
    </source>
</evidence>
<proteinExistence type="predicted"/>
<dbReference type="AlphaFoldDB" id="A0A0S2F7A2"/>
<feature type="transmembrane region" description="Helical" evidence="1">
    <location>
        <begin position="34"/>
        <end position="52"/>
    </location>
</feature>
<feature type="transmembrane region" description="Helical" evidence="1">
    <location>
        <begin position="64"/>
        <end position="83"/>
    </location>
</feature>
<reference evidence="2 3" key="1">
    <citation type="journal article" date="2015" name="BMC Genomics">
        <title>Comparative genomics and metabolic profiling of the genus Lysobacter.</title>
        <authorList>
            <person name="de Bruijn I."/>
            <person name="Cheng X."/>
            <person name="de Jager V."/>
            <person name="Exposito R.G."/>
            <person name="Watrous J."/>
            <person name="Patel N."/>
            <person name="Postma J."/>
            <person name="Dorrestein P.C."/>
            <person name="Kobayashi D."/>
            <person name="Raaijmakers J.M."/>
        </authorList>
    </citation>
    <scope>NUCLEOTIDE SEQUENCE [LARGE SCALE GENOMIC DNA]</scope>
    <source>
        <strain evidence="2 3">76</strain>
    </source>
</reference>
<dbReference type="PATRIC" id="fig|84531.8.peg.1313"/>
<evidence type="ECO:0000313" key="3">
    <source>
        <dbReference type="Proteomes" id="UP000060787"/>
    </source>
</evidence>
<name>A0A0S2F7A2_LYSAN</name>
<evidence type="ECO:0000313" key="2">
    <source>
        <dbReference type="EMBL" id="ALN79447.1"/>
    </source>
</evidence>
<keyword evidence="1" id="KW-0472">Membrane</keyword>
<feature type="transmembrane region" description="Helical" evidence="1">
    <location>
        <begin position="95"/>
        <end position="117"/>
    </location>
</feature>
<dbReference type="Proteomes" id="UP000060787">
    <property type="component" value="Chromosome"/>
</dbReference>
<dbReference type="STRING" id="84531.LA76x_1289"/>
<dbReference type="KEGG" id="lab:LA76x_1289"/>
<dbReference type="EMBL" id="CP011129">
    <property type="protein sequence ID" value="ALN79447.1"/>
    <property type="molecule type" value="Genomic_DNA"/>
</dbReference>
<sequence>MILFEWLCALVALLTALAMIKDTPTGADLRDELRLILAQNLAAYGAGGWRSIDRADLGAVLRFVLRLFALVAVVAGAGTAVMWPALLELAFPSERVLRCALCVFLALQAPCPWWRYIAHGHPRASRLSIRSPRRHVH</sequence>
<organism evidence="2 3">
    <name type="scientific">Lysobacter antibioticus</name>
    <dbReference type="NCBI Taxonomy" id="84531"/>
    <lineage>
        <taxon>Bacteria</taxon>
        <taxon>Pseudomonadati</taxon>
        <taxon>Pseudomonadota</taxon>
        <taxon>Gammaproteobacteria</taxon>
        <taxon>Lysobacterales</taxon>
        <taxon>Lysobacteraceae</taxon>
        <taxon>Lysobacter</taxon>
    </lineage>
</organism>
<dbReference type="RefSeq" id="WP_057917028.1">
    <property type="nucleotide sequence ID" value="NZ_CP011129.1"/>
</dbReference>
<keyword evidence="1" id="KW-1133">Transmembrane helix</keyword>
<accession>A0A0S2F7A2</accession>
<keyword evidence="3" id="KW-1185">Reference proteome</keyword>
<gene>
    <name evidence="2" type="ORF">LA76x_1289</name>
</gene>
<protein>
    <recommendedName>
        <fullName evidence="4">Transmembrane protein</fullName>
    </recommendedName>
</protein>
<evidence type="ECO:0000256" key="1">
    <source>
        <dbReference type="SAM" id="Phobius"/>
    </source>
</evidence>